<feature type="transmembrane region" description="Helical" evidence="1">
    <location>
        <begin position="43"/>
        <end position="63"/>
    </location>
</feature>
<feature type="transmembrane region" description="Helical" evidence="1">
    <location>
        <begin position="75"/>
        <end position="93"/>
    </location>
</feature>
<proteinExistence type="predicted"/>
<reference evidence="2 3" key="1">
    <citation type="submission" date="2020-08" db="EMBL/GenBank/DDBJ databases">
        <title>Sequencing the genomes of 1000 actinobacteria strains.</title>
        <authorList>
            <person name="Klenk H.-P."/>
        </authorList>
    </citation>
    <scope>NUCLEOTIDE SEQUENCE [LARGE SCALE GENOMIC DNA]</scope>
    <source>
        <strain evidence="2 3">DSM 44551</strain>
    </source>
</reference>
<organism evidence="2 3">
    <name type="scientific">Nocardiopsis composta</name>
    <dbReference type="NCBI Taxonomy" id="157465"/>
    <lineage>
        <taxon>Bacteria</taxon>
        <taxon>Bacillati</taxon>
        <taxon>Actinomycetota</taxon>
        <taxon>Actinomycetes</taxon>
        <taxon>Streptosporangiales</taxon>
        <taxon>Nocardiopsidaceae</taxon>
        <taxon>Nocardiopsis</taxon>
    </lineage>
</organism>
<protein>
    <submittedName>
        <fullName evidence="2">Uncharacterized protein</fullName>
    </submittedName>
</protein>
<feature type="transmembrane region" description="Helical" evidence="1">
    <location>
        <begin position="99"/>
        <end position="120"/>
    </location>
</feature>
<evidence type="ECO:0000313" key="3">
    <source>
        <dbReference type="Proteomes" id="UP000572635"/>
    </source>
</evidence>
<comment type="caution">
    <text evidence="2">The sequence shown here is derived from an EMBL/GenBank/DDBJ whole genome shotgun (WGS) entry which is preliminary data.</text>
</comment>
<name>A0A7W8VCF8_9ACTN</name>
<dbReference type="AlphaFoldDB" id="A0A7W8VCF8"/>
<sequence length="132" mass="13675">MRTVLALTAAAVVWAAGGAAIAWGVPAAAPYEQLLSGSFARPAWWALPHLPLGFAMLCTAVLVHGRARLREQPTHLVPATALLGLLGSLALAVETGLPAYILLAQALCFGAGAAAARYLLLARGAPREFVMH</sequence>
<gene>
    <name evidence="2" type="ORF">HDA36_000938</name>
</gene>
<evidence type="ECO:0000313" key="2">
    <source>
        <dbReference type="EMBL" id="MBB5430854.1"/>
    </source>
</evidence>
<keyword evidence="1" id="KW-0472">Membrane</keyword>
<dbReference type="Proteomes" id="UP000572635">
    <property type="component" value="Unassembled WGS sequence"/>
</dbReference>
<keyword evidence="1" id="KW-0812">Transmembrane</keyword>
<dbReference type="RefSeq" id="WP_184389044.1">
    <property type="nucleotide sequence ID" value="NZ_BAAAJD010000057.1"/>
</dbReference>
<evidence type="ECO:0000256" key="1">
    <source>
        <dbReference type="SAM" id="Phobius"/>
    </source>
</evidence>
<keyword evidence="3" id="KW-1185">Reference proteome</keyword>
<accession>A0A7W8VCF8</accession>
<keyword evidence="1" id="KW-1133">Transmembrane helix</keyword>
<dbReference type="EMBL" id="JACHDB010000001">
    <property type="protein sequence ID" value="MBB5430854.1"/>
    <property type="molecule type" value="Genomic_DNA"/>
</dbReference>